<evidence type="ECO:0000256" key="2">
    <source>
        <dbReference type="SAM" id="MobiDB-lite"/>
    </source>
</evidence>
<dbReference type="Pfam" id="PF02342">
    <property type="entry name" value="TerD"/>
    <property type="match status" value="1"/>
</dbReference>
<dbReference type="InterPro" id="IPR051324">
    <property type="entry name" value="Stress/Tellurium_Resist"/>
</dbReference>
<dbReference type="CDD" id="cd00198">
    <property type="entry name" value="vWFA"/>
    <property type="match status" value="1"/>
</dbReference>
<reference evidence="4 5" key="1">
    <citation type="journal article" date="2010" name="J. Bacteriol.">
        <title>Biochemical characterization of a novel indole prenyltransferase from Streptomyces sp. SN-593.</title>
        <authorList>
            <person name="Takahashi S."/>
            <person name="Takagi H."/>
            <person name="Toyoda A."/>
            <person name="Uramoto M."/>
            <person name="Nogawa T."/>
            <person name="Ueki M."/>
            <person name="Sakaki Y."/>
            <person name="Osada H."/>
        </authorList>
    </citation>
    <scope>NUCLEOTIDE SEQUENCE [LARGE SCALE GENOMIC DNA]</scope>
    <source>
        <strain evidence="4 5">SN-593</strain>
    </source>
</reference>
<dbReference type="Gene3D" id="3.40.50.410">
    <property type="entry name" value="von Willebrand factor, type A domain"/>
    <property type="match status" value="1"/>
</dbReference>
<protein>
    <recommendedName>
        <fullName evidence="3">VWFA domain-containing protein</fullName>
    </recommendedName>
</protein>
<dbReference type="Gene3D" id="2.60.60.30">
    <property type="entry name" value="sav2460 like domains"/>
    <property type="match status" value="1"/>
</dbReference>
<evidence type="ECO:0000259" key="3">
    <source>
        <dbReference type="PROSITE" id="PS50234"/>
    </source>
</evidence>
<dbReference type="AlphaFoldDB" id="A0A7U3VPP0"/>
<dbReference type="RefSeq" id="WP_202234945.1">
    <property type="nucleotide sequence ID" value="NZ_AP018365.1"/>
</dbReference>
<evidence type="ECO:0000313" key="5">
    <source>
        <dbReference type="Proteomes" id="UP000595703"/>
    </source>
</evidence>
<sequence length="498" mass="51124">MAGAISLTPGGNTALDGDAARAEVTATGTPVDVSAVLLTEDRTVRGDGDLVFYNHPAQDGVSVQGRAVGVELARVPAAVQTVAVVVSVDADEPGTVFDGGSGLGLSVTSGAQVVSFEPPPCRLGETVVVLAEFYRRAGAWKVRAVGQGYADGLAGLARDFGVSVDDEPAAAAPAATRPASPVAAPAVPPAAPVAPAPPTVPDTVLAPPASPTPSPTGGFGPPPPAWAPPVPPPPTASPVPPAALPQGAPAPAAPPAGAPSGAPSAAPAISLEKVQQAAPALVDLYKKAGISLRKKGITGQRAAVYLVLDHSASMKSYYRSGTVQHLAEQVLGLSANLDDDGVVPVVVFGSQVNLVSGISLDDHAGRIDALQKKVPWGGTCYAPAMRAVIDHYQQCGATDPAFVVFQTDGEPFDRGDTKRLLQQSSTLPIFWQFVGFGSPRGLRFLQGLDTLRGRTIDNAGFFAAGREPRKRDDAELYDLLMAEFPQWLVAARAARIIR</sequence>
<gene>
    <name evidence="4" type="ORF">RVR_5235</name>
</gene>
<feature type="domain" description="VWFA" evidence="3">
    <location>
        <begin position="303"/>
        <end position="480"/>
    </location>
</feature>
<dbReference type="SUPFAM" id="SSF53300">
    <property type="entry name" value="vWA-like"/>
    <property type="match status" value="1"/>
</dbReference>
<name>A0A7U3VPP0_9ACTN</name>
<dbReference type="InterPro" id="IPR002035">
    <property type="entry name" value="VWF_A"/>
</dbReference>
<dbReference type="PROSITE" id="PS50234">
    <property type="entry name" value="VWFA"/>
    <property type="match status" value="1"/>
</dbReference>
<dbReference type="PANTHER" id="PTHR32097">
    <property type="entry name" value="CAMP-BINDING PROTEIN 1-RELATED"/>
    <property type="match status" value="1"/>
</dbReference>
<dbReference type="SMART" id="SM00327">
    <property type="entry name" value="VWA"/>
    <property type="match status" value="1"/>
</dbReference>
<feature type="region of interest" description="Disordered" evidence="2">
    <location>
        <begin position="171"/>
        <end position="265"/>
    </location>
</feature>
<dbReference type="InterPro" id="IPR019303">
    <property type="entry name" value="vWA_TerF_C"/>
</dbReference>
<reference evidence="4 5" key="3">
    <citation type="journal article" date="2011" name="Nat. Chem. Biol.">
        <title>Reveromycin A biosynthesis uses RevG and RevJ for stereospecific spiroacetal formation.</title>
        <authorList>
            <person name="Takahashi S."/>
            <person name="Toyoda A."/>
            <person name="Sekiyama Y."/>
            <person name="Takagi H."/>
            <person name="Nogawa T."/>
            <person name="Uramoto M."/>
            <person name="Suzuki R."/>
            <person name="Koshino H."/>
            <person name="Kumano T."/>
            <person name="Panthee S."/>
            <person name="Dairi T."/>
            <person name="Ishikawa J."/>
            <person name="Ikeda H."/>
            <person name="Sakaki Y."/>
            <person name="Osada H."/>
        </authorList>
    </citation>
    <scope>NUCLEOTIDE SEQUENCE [LARGE SCALE GENOMIC DNA]</scope>
    <source>
        <strain evidence="4 5">SN-593</strain>
    </source>
</reference>
<dbReference type="Pfam" id="PF10138">
    <property type="entry name" value="vWA-TerF-like"/>
    <property type="match status" value="1"/>
</dbReference>
<feature type="compositionally biased region" description="Low complexity" evidence="2">
    <location>
        <begin position="171"/>
        <end position="185"/>
    </location>
</feature>
<comment type="similarity">
    <text evidence="1">Belongs to the CAPAB/TerDEXZ family.</text>
</comment>
<accession>A0A7U3VPP0</accession>
<organism evidence="4 5">
    <name type="scientific">Actinacidiphila reveromycinica</name>
    <dbReference type="NCBI Taxonomy" id="659352"/>
    <lineage>
        <taxon>Bacteria</taxon>
        <taxon>Bacillati</taxon>
        <taxon>Actinomycetota</taxon>
        <taxon>Actinomycetes</taxon>
        <taxon>Kitasatosporales</taxon>
        <taxon>Streptomycetaceae</taxon>
        <taxon>Actinacidiphila</taxon>
    </lineage>
</organism>
<dbReference type="InterPro" id="IPR036465">
    <property type="entry name" value="vWFA_dom_sf"/>
</dbReference>
<dbReference type="InterPro" id="IPR003325">
    <property type="entry name" value="TerD"/>
</dbReference>
<dbReference type="PANTHER" id="PTHR32097:SF4">
    <property type="entry name" value="GENERAL STRESS PROTEIN 16U"/>
    <property type="match status" value="1"/>
</dbReference>
<proteinExistence type="inferred from homology"/>
<dbReference type="CDD" id="cd06974">
    <property type="entry name" value="TerD_like"/>
    <property type="match status" value="1"/>
</dbReference>
<evidence type="ECO:0000256" key="1">
    <source>
        <dbReference type="ARBA" id="ARBA00008775"/>
    </source>
</evidence>
<feature type="compositionally biased region" description="Pro residues" evidence="2">
    <location>
        <begin position="186"/>
        <end position="200"/>
    </location>
</feature>
<dbReference type="KEGG" id="arev:RVR_5235"/>
<evidence type="ECO:0000313" key="4">
    <source>
        <dbReference type="EMBL" id="BBA98874.1"/>
    </source>
</evidence>
<dbReference type="EMBL" id="AP018365">
    <property type="protein sequence ID" value="BBA98874.1"/>
    <property type="molecule type" value="Genomic_DNA"/>
</dbReference>
<reference evidence="4 5" key="2">
    <citation type="journal article" date="2011" name="J. Antibiot.">
        <title>Furaquinocins I and J: novel polyketide isoprenoid hybrid compounds from Streptomyces reveromyceticus SN-593.</title>
        <authorList>
            <person name="Panthee S."/>
            <person name="Takahashi S."/>
            <person name="Takagi H."/>
            <person name="Nogawa T."/>
            <person name="Oowada E."/>
            <person name="Uramoto M."/>
            <person name="Osada H."/>
        </authorList>
    </citation>
    <scope>NUCLEOTIDE SEQUENCE [LARGE SCALE GENOMIC DNA]</scope>
    <source>
        <strain evidence="4 5">SN-593</strain>
    </source>
</reference>
<keyword evidence="5" id="KW-1185">Reference proteome</keyword>
<dbReference type="Proteomes" id="UP000595703">
    <property type="component" value="Chromosome"/>
</dbReference>
<feature type="compositionally biased region" description="Pro residues" evidence="2">
    <location>
        <begin position="208"/>
        <end position="243"/>
    </location>
</feature>
<reference evidence="4 5" key="4">
    <citation type="journal article" date="2020" name="Sci. Rep.">
        <title>beta-carboline chemical signals induce reveromycin production through a LuxR family regulator in Streptomyces sp. SN-593.</title>
        <authorList>
            <person name="Panthee S."/>
            <person name="Kito N."/>
            <person name="Hayashi T."/>
            <person name="Shimizu T."/>
            <person name="Ishikawa J."/>
            <person name="Hamamoto H."/>
            <person name="Osada H."/>
            <person name="Takahashi S."/>
        </authorList>
    </citation>
    <scope>NUCLEOTIDE SEQUENCE [LARGE SCALE GENOMIC DNA]</scope>
    <source>
        <strain evidence="4 5">SN-593</strain>
    </source>
</reference>